<evidence type="ECO:0000313" key="10">
    <source>
        <dbReference type="Proteomes" id="UP000484255"/>
    </source>
</evidence>
<evidence type="ECO:0000259" key="8">
    <source>
        <dbReference type="SMART" id="SM00849"/>
    </source>
</evidence>
<dbReference type="Proteomes" id="UP000484255">
    <property type="component" value="Unassembled WGS sequence"/>
</dbReference>
<dbReference type="Gene3D" id="3.60.15.10">
    <property type="entry name" value="Ribonuclease Z/Hydroxyacylglutathione hydrolase-like"/>
    <property type="match status" value="1"/>
</dbReference>
<feature type="transmembrane region" description="Helical" evidence="7">
    <location>
        <begin position="402"/>
        <end position="419"/>
    </location>
</feature>
<dbReference type="SMART" id="SM00849">
    <property type="entry name" value="Lactamase_B"/>
    <property type="match status" value="1"/>
</dbReference>
<keyword evidence="3 7" id="KW-0812">Transmembrane</keyword>
<dbReference type="Pfam" id="PF00753">
    <property type="entry name" value="Lactamase_B"/>
    <property type="match status" value="1"/>
</dbReference>
<organism evidence="9 10">
    <name type="scientific">Ideonella livida</name>
    <dbReference type="NCBI Taxonomy" id="2707176"/>
    <lineage>
        <taxon>Bacteria</taxon>
        <taxon>Pseudomonadati</taxon>
        <taxon>Pseudomonadota</taxon>
        <taxon>Betaproteobacteria</taxon>
        <taxon>Burkholderiales</taxon>
        <taxon>Sphaerotilaceae</taxon>
        <taxon>Ideonella</taxon>
    </lineage>
</organism>
<dbReference type="InterPro" id="IPR036866">
    <property type="entry name" value="RibonucZ/Hydroxyglut_hydro"/>
</dbReference>
<evidence type="ECO:0000256" key="2">
    <source>
        <dbReference type="ARBA" id="ARBA00022475"/>
    </source>
</evidence>
<dbReference type="PANTHER" id="PTHR30619:SF1">
    <property type="entry name" value="RECOMBINATION PROTEIN 2"/>
    <property type="match status" value="1"/>
</dbReference>
<dbReference type="EMBL" id="JAAGOH010000011">
    <property type="protein sequence ID" value="NDY91647.1"/>
    <property type="molecule type" value="Genomic_DNA"/>
</dbReference>
<feature type="transmembrane region" description="Helical" evidence="7">
    <location>
        <begin position="547"/>
        <end position="571"/>
    </location>
</feature>
<keyword evidence="5 7" id="KW-0472">Membrane</keyword>
<evidence type="ECO:0000256" key="6">
    <source>
        <dbReference type="SAM" id="MobiDB-lite"/>
    </source>
</evidence>
<comment type="caution">
    <text evidence="9">The sequence shown here is derived from an EMBL/GenBank/DDBJ whole genome shotgun (WGS) entry which is preliminary data.</text>
</comment>
<dbReference type="AlphaFoldDB" id="A0A7C9TLK7"/>
<dbReference type="SUPFAM" id="SSF56281">
    <property type="entry name" value="Metallo-hydrolase/oxidoreductase"/>
    <property type="match status" value="1"/>
</dbReference>
<evidence type="ECO:0000256" key="5">
    <source>
        <dbReference type="ARBA" id="ARBA00023136"/>
    </source>
</evidence>
<feature type="transmembrane region" description="Helical" evidence="7">
    <location>
        <begin position="26"/>
        <end position="45"/>
    </location>
</feature>
<evidence type="ECO:0000256" key="1">
    <source>
        <dbReference type="ARBA" id="ARBA00004651"/>
    </source>
</evidence>
<accession>A0A7C9TLK7</accession>
<feature type="transmembrane region" description="Helical" evidence="7">
    <location>
        <begin position="577"/>
        <end position="596"/>
    </location>
</feature>
<dbReference type="InterPro" id="IPR052159">
    <property type="entry name" value="Competence_DNA_uptake"/>
</dbReference>
<evidence type="ECO:0000256" key="3">
    <source>
        <dbReference type="ARBA" id="ARBA00022692"/>
    </source>
</evidence>
<dbReference type="InterPro" id="IPR004797">
    <property type="entry name" value="Competence_ComEC/Rec2"/>
</dbReference>
<dbReference type="Pfam" id="PF13567">
    <property type="entry name" value="DUF4131"/>
    <property type="match status" value="1"/>
</dbReference>
<dbReference type="Pfam" id="PF03772">
    <property type="entry name" value="Competence"/>
    <property type="match status" value="1"/>
</dbReference>
<keyword evidence="2" id="KW-1003">Cell membrane</keyword>
<name>A0A7C9TLK7_9BURK</name>
<keyword evidence="10" id="KW-1185">Reference proteome</keyword>
<feature type="transmembrane region" description="Helical" evidence="7">
    <location>
        <begin position="475"/>
        <end position="499"/>
    </location>
</feature>
<sequence>MTGPVPSLSPPATAAEPDGAAPPQGVLAGLLLLTLAPLAATWAALQWVELPGPGVRGAWAGLAVAALLGLGAWCRWRGGPPAPPRAPRAWAVPGPGWWLAATAAGALQTLAVAQRSAERLAQRLPAAQVQAPLWLTGRVSGLPQWDAQGLRFEVEVEELRDAAARVVLGVDGRSPPGRVRLSWSAQAAGLAPPGGQAGPQSGTAAGALQAGSRWGWPVRLHPPHGLRNPGGGDAERRDFEAGIMAVGTVWTGAPVAPQWLGPARPWHPLEQLDAARQRWRDAILLRVPDPATAGLLAALAVGDQAAVDPQAWAWYRDTGIAHLVSISGLHITLFAWGAMAVAGRWCRLLPGLPHRVPAVVAGRWAGWALAALYALLAGWGVPAQRTVGMLGLAVALRQGGRGWPGLLQCAVVAAALAVADPWALLAPGFWLSFGAVALLMLGGQTPPATGEADAPAPGRWQRLGRALRAGLRTQWVAGWGLAPLSALCFGQVSLAGLLVNLVAVPWVSFGILPLALAGLLWPTAWDLAHALVAPLHQGLAWAADWPAATWPVPALTPAAWALLLLGGVLAVVPGPLLWRWAALACWLPALWPVVLVPAPGRLELWAFEVGQGAALLVRTGAGAVLVDAGPAWPGGQDAGARVLLPALQALGLGRTGLHTLVVTHQDQDHAGGAAAVLAAWPEARLLATLPPAHPLWRGRAPGSAACQAGQRWTLAGVQFEMLHPEAPPRAGQDHGNAASCVLRVASDAGEVLLVTGDLDQAGELALLQRHGAAGLHATVLILGHHGSRTSSHPDFLAAVAPRWTVAQAGHLNRFGHPAPEVVARVQALGAKLVRTDQCGAWQWRAGHMSCERDRQGRVWTDRHAP</sequence>
<evidence type="ECO:0000313" key="9">
    <source>
        <dbReference type="EMBL" id="NDY91647.1"/>
    </source>
</evidence>
<feature type="transmembrane region" description="Helical" evidence="7">
    <location>
        <begin position="57"/>
        <end position="76"/>
    </location>
</feature>
<feature type="transmembrane region" description="Helical" evidence="7">
    <location>
        <begin position="320"/>
        <end position="341"/>
    </location>
</feature>
<keyword evidence="4 7" id="KW-1133">Transmembrane helix</keyword>
<dbReference type="GO" id="GO:0005886">
    <property type="term" value="C:plasma membrane"/>
    <property type="evidence" value="ECO:0007669"/>
    <property type="project" value="UniProtKB-SubCell"/>
</dbReference>
<proteinExistence type="predicted"/>
<gene>
    <name evidence="9" type="ORF">G3A44_10660</name>
</gene>
<comment type="subcellular location">
    <subcellularLocation>
        <location evidence="1">Cell membrane</location>
        <topology evidence="1">Multi-pass membrane protein</topology>
    </subcellularLocation>
</comment>
<protein>
    <submittedName>
        <fullName evidence="9">DNA internalization-related competence protein ComEC/Rec2</fullName>
    </submittedName>
</protein>
<feature type="transmembrane region" description="Helical" evidence="7">
    <location>
        <begin position="511"/>
        <end position="535"/>
    </location>
</feature>
<evidence type="ECO:0000256" key="4">
    <source>
        <dbReference type="ARBA" id="ARBA00022989"/>
    </source>
</evidence>
<feature type="domain" description="Metallo-beta-lactamase" evidence="8">
    <location>
        <begin position="611"/>
        <end position="810"/>
    </location>
</feature>
<feature type="transmembrane region" description="Helical" evidence="7">
    <location>
        <begin position="361"/>
        <end position="381"/>
    </location>
</feature>
<dbReference type="RefSeq" id="WP_163457504.1">
    <property type="nucleotide sequence ID" value="NZ_JAAGOH010000011.1"/>
</dbReference>
<reference evidence="9 10" key="1">
    <citation type="submission" date="2020-02" db="EMBL/GenBank/DDBJ databases">
        <title>Ideonella bacterium strain TBM-1.</title>
        <authorList>
            <person name="Chen W.-M."/>
        </authorList>
    </citation>
    <scope>NUCLEOTIDE SEQUENCE [LARGE SCALE GENOMIC DNA]</scope>
    <source>
        <strain evidence="9 10">TBM-1</strain>
    </source>
</reference>
<feature type="transmembrane region" description="Helical" evidence="7">
    <location>
        <begin position="96"/>
        <end position="113"/>
    </location>
</feature>
<feature type="region of interest" description="Disordered" evidence="6">
    <location>
        <begin position="1"/>
        <end position="20"/>
    </location>
</feature>
<dbReference type="InterPro" id="IPR004477">
    <property type="entry name" value="ComEC_N"/>
</dbReference>
<dbReference type="InterPro" id="IPR001279">
    <property type="entry name" value="Metallo-B-lactamas"/>
</dbReference>
<dbReference type="InterPro" id="IPR035681">
    <property type="entry name" value="ComA-like_MBL"/>
</dbReference>
<evidence type="ECO:0000256" key="7">
    <source>
        <dbReference type="SAM" id="Phobius"/>
    </source>
</evidence>
<dbReference type="GO" id="GO:0030420">
    <property type="term" value="P:establishment of competence for transformation"/>
    <property type="evidence" value="ECO:0007669"/>
    <property type="project" value="InterPro"/>
</dbReference>
<dbReference type="InterPro" id="IPR025405">
    <property type="entry name" value="DUF4131"/>
</dbReference>
<dbReference type="CDD" id="cd07731">
    <property type="entry name" value="ComA-like_MBL-fold"/>
    <property type="match status" value="1"/>
</dbReference>
<dbReference type="NCBIfam" id="TIGR00360">
    <property type="entry name" value="ComEC_N-term"/>
    <property type="match status" value="1"/>
</dbReference>
<dbReference type="NCBIfam" id="TIGR00361">
    <property type="entry name" value="ComEC_Rec2"/>
    <property type="match status" value="1"/>
</dbReference>
<dbReference type="PANTHER" id="PTHR30619">
    <property type="entry name" value="DNA INTERNALIZATION/COMPETENCE PROTEIN COMEC/REC2"/>
    <property type="match status" value="1"/>
</dbReference>